<feature type="active site" description="Proton donor" evidence="14">
    <location>
        <position position="406"/>
    </location>
</feature>
<dbReference type="Gene3D" id="3.40.50.920">
    <property type="match status" value="1"/>
</dbReference>
<feature type="binding site" evidence="16">
    <location>
        <begin position="114"/>
        <end position="116"/>
    </location>
    <ligand>
        <name>thiamine diphosphate</name>
        <dbReference type="ChEBI" id="CHEBI:58937"/>
    </ligand>
</feature>
<feature type="binding site" evidence="16">
    <location>
        <position position="432"/>
    </location>
    <ligand>
        <name>thiamine diphosphate</name>
        <dbReference type="ChEBI" id="CHEBI:58937"/>
    </ligand>
</feature>
<dbReference type="Gene3D" id="3.40.50.970">
    <property type="match status" value="2"/>
</dbReference>
<evidence type="ECO:0000256" key="10">
    <source>
        <dbReference type="ARBA" id="ARBA00022842"/>
    </source>
</evidence>
<sequence>MSVEQLSVNTIRTLSIDGVQQANSGHPGAPLGAAPMAYVLWQDFLRFNPKNPTWPGRDRFVLSPGHASMLIYSLLHLTGYDMSLDELKNFRQWGSKTPGHPEFFHTDGLDATTGPLGQGAAMTVGMAIAEAHLAARYNRPEHEVFDNYTYAIVSDGDLQEGVNHEVASLAGHLKLHKLIWLYDDNDVQLDTATSKTFTDDTTKRYESYGWNVLMVEDGNDLQAIRDAIKTAQTSDKPTLIRVKTVIGFGSPRAGTSKAHGEPLGADGVAATKEALGWTYPPFTVPDEVRAHMDATERGAQFEAQWQAKQDAYRAAHPDLAAELDTMLQRGLPADLADKLPTFDVGGKALATRAASGKVINAVAESVPGLMGGSADLSGSTKTTIEAQGAMQPGDMGQRNVYFGVREFGMSAIANGMSLYGGLRPMVGTFLVFADYLKPALRLSALQMQPVIYVLTHDSIGLGEDGPTHQPIEQIASLRATPHTHVYRPADANETAAVWQMALERKDGPSVLALSRQDLPILPRNASGVRKGAYVVRDAEHAQVILIATGSEVAVALEGADALASEGIGARVVSMPSMEVFREQDRSYIDSILTPGVKRVAIEAASPLGWHEWTGADGAVIAMQGFGASAPAKTLYEKFGFSAQNIVKVVKGLL</sequence>
<evidence type="ECO:0000256" key="2">
    <source>
        <dbReference type="ARBA" id="ARBA00001936"/>
    </source>
</evidence>
<feature type="binding site" evidence="17">
    <location>
        <position position="187"/>
    </location>
    <ligand>
        <name>Mg(2+)</name>
        <dbReference type="ChEBI" id="CHEBI:18420"/>
    </ligand>
</feature>
<evidence type="ECO:0000256" key="7">
    <source>
        <dbReference type="ARBA" id="ARBA00022679"/>
    </source>
</evidence>
<feature type="binding site" evidence="16">
    <location>
        <position position="156"/>
    </location>
    <ligand>
        <name>thiamine diphosphate</name>
        <dbReference type="ChEBI" id="CHEBI:58937"/>
    </ligand>
</feature>
<dbReference type="PANTHER" id="PTHR43522">
    <property type="entry name" value="TRANSKETOLASE"/>
    <property type="match status" value="1"/>
</dbReference>
<feature type="binding site" evidence="15">
    <location>
        <position position="26"/>
    </location>
    <ligand>
        <name>substrate</name>
    </ligand>
</feature>
<dbReference type="NCBIfam" id="TIGR00232">
    <property type="entry name" value="tktlase_bact"/>
    <property type="match status" value="1"/>
</dbReference>
<evidence type="ECO:0000256" key="14">
    <source>
        <dbReference type="PIRSR" id="PIRSR605478-1"/>
    </source>
</evidence>
<feature type="binding site" evidence="16">
    <location>
        <position position="66"/>
    </location>
    <ligand>
        <name>thiamine diphosphate</name>
        <dbReference type="ChEBI" id="CHEBI:58937"/>
    </ligand>
</feature>
<dbReference type="InterPro" id="IPR005478">
    <property type="entry name" value="Transketolase_bac-like"/>
</dbReference>
<dbReference type="STRING" id="709986.Deima_0530"/>
<reference evidence="22" key="2">
    <citation type="submission" date="2011-01" db="EMBL/GenBank/DDBJ databases">
        <title>The complete genome of Deinococcus maricopensis DSM 21211.</title>
        <authorList>
            <consortium name="US DOE Joint Genome Institute (JGI-PGF)"/>
            <person name="Lucas S."/>
            <person name="Copeland A."/>
            <person name="Lapidus A."/>
            <person name="Goodwin L."/>
            <person name="Pitluck S."/>
            <person name="Kyrpides N."/>
            <person name="Mavromatis K."/>
            <person name="Pagani I."/>
            <person name="Ivanova N."/>
            <person name="Ovchinnikova G."/>
            <person name="Zeytun A."/>
            <person name="Detter J.C."/>
            <person name="Han C."/>
            <person name="Land M."/>
            <person name="Hauser L."/>
            <person name="Markowitz V."/>
            <person name="Cheng J.-F."/>
            <person name="Hugenholtz P."/>
            <person name="Woyke T."/>
            <person name="Wu D."/>
            <person name="Pukall R."/>
            <person name="Gehrich-Schroeter G."/>
            <person name="Brambilla E."/>
            <person name="Klenk H.-P."/>
            <person name="Eisen J.A."/>
        </authorList>
    </citation>
    <scope>NUCLEOTIDE SEQUENCE [LARGE SCALE GENOMIC DNA]</scope>
    <source>
        <strain evidence="22">DSM 21211 / LMG 22137 / NRRL B-23946 / LB-34</strain>
    </source>
</reference>
<dbReference type="GO" id="GO:0006098">
    <property type="term" value="P:pentose-phosphate shunt"/>
    <property type="evidence" value="ECO:0007669"/>
    <property type="project" value="TreeGrafter"/>
</dbReference>
<evidence type="ECO:0000256" key="5">
    <source>
        <dbReference type="ARBA" id="ARBA00011738"/>
    </source>
</evidence>
<evidence type="ECO:0000256" key="8">
    <source>
        <dbReference type="ARBA" id="ARBA00022723"/>
    </source>
</evidence>
<comment type="cofactor">
    <cofactor evidence="3">
        <name>Co(2+)</name>
        <dbReference type="ChEBI" id="CHEBI:48828"/>
    </cofactor>
</comment>
<dbReference type="RefSeq" id="WP_013555694.1">
    <property type="nucleotide sequence ID" value="NC_014958.1"/>
</dbReference>
<feature type="site" description="Important for catalytic activity" evidence="18">
    <location>
        <position position="26"/>
    </location>
</feature>
<comment type="cofactor">
    <cofactor evidence="2">
        <name>Mn(2+)</name>
        <dbReference type="ChEBI" id="CHEBI:29035"/>
    </cofactor>
</comment>
<evidence type="ECO:0000256" key="19">
    <source>
        <dbReference type="RuleBase" id="RU004996"/>
    </source>
</evidence>
<dbReference type="InterPro" id="IPR009014">
    <property type="entry name" value="Transketo_C/PFOR_II"/>
</dbReference>
<dbReference type="Pfam" id="PF22613">
    <property type="entry name" value="Transketolase_C_1"/>
    <property type="match status" value="1"/>
</dbReference>
<evidence type="ECO:0000256" key="13">
    <source>
        <dbReference type="NCBIfam" id="TIGR00232"/>
    </source>
</evidence>
<feature type="binding site" evidence="15">
    <location>
        <position position="379"/>
    </location>
    <ligand>
        <name>substrate</name>
    </ligand>
</feature>
<dbReference type="HOGENOM" id="CLU_009227_0_0_0"/>
<keyword evidence="9 19" id="KW-0106">Calcium</keyword>
<dbReference type="InterPro" id="IPR033247">
    <property type="entry name" value="Transketolase_fam"/>
</dbReference>
<comment type="similarity">
    <text evidence="4 19">Belongs to the transketolase family.</text>
</comment>
<dbReference type="PROSITE" id="PS00801">
    <property type="entry name" value="TRANSKETOLASE_1"/>
    <property type="match status" value="1"/>
</dbReference>
<feature type="binding site" evidence="16">
    <location>
        <position position="259"/>
    </location>
    <ligand>
        <name>thiamine diphosphate</name>
        <dbReference type="ChEBI" id="CHEBI:58937"/>
    </ligand>
</feature>
<dbReference type="GO" id="GO:0046872">
    <property type="term" value="F:metal ion binding"/>
    <property type="evidence" value="ECO:0007669"/>
    <property type="project" value="UniProtKB-KW"/>
</dbReference>
<comment type="cofactor">
    <cofactor evidence="17">
        <name>Mg(2+)</name>
        <dbReference type="ChEBI" id="CHEBI:18420"/>
    </cofactor>
    <text evidence="17">Binds 1 Mg(2+) ion per subunit. Can also utilize other divalent metal cations, such as Ca(2+), Mn(2+) and Co(2+).</text>
</comment>
<dbReference type="OrthoDB" id="8732661at2"/>
<comment type="cofactor">
    <cofactor evidence="1">
        <name>Ca(2+)</name>
        <dbReference type="ChEBI" id="CHEBI:29108"/>
    </cofactor>
</comment>
<dbReference type="Proteomes" id="UP000008635">
    <property type="component" value="Chromosome"/>
</dbReference>
<dbReference type="EC" id="2.2.1.1" evidence="6 13"/>
<dbReference type="AlphaFoldDB" id="E8U550"/>
<keyword evidence="8 17" id="KW-0479">Metal-binding</keyword>
<dbReference type="InterPro" id="IPR049557">
    <property type="entry name" value="Transketolase_CS"/>
</dbReference>
<keyword evidence="11 16" id="KW-0786">Thiamine pyrophosphate</keyword>
<dbReference type="SMR" id="E8U550"/>
<evidence type="ECO:0000256" key="3">
    <source>
        <dbReference type="ARBA" id="ARBA00001941"/>
    </source>
</evidence>
<feature type="binding site" evidence="15">
    <location>
        <position position="456"/>
    </location>
    <ligand>
        <name>substrate</name>
    </ligand>
</feature>
<dbReference type="GO" id="GO:0004802">
    <property type="term" value="F:transketolase activity"/>
    <property type="evidence" value="ECO:0007669"/>
    <property type="project" value="UniProtKB-UniRule"/>
</dbReference>
<dbReference type="PROSITE" id="PS00802">
    <property type="entry name" value="TRANSKETOLASE_2"/>
    <property type="match status" value="1"/>
</dbReference>
<evidence type="ECO:0000313" key="22">
    <source>
        <dbReference type="Proteomes" id="UP000008635"/>
    </source>
</evidence>
<feature type="binding site" evidence="15">
    <location>
        <position position="259"/>
    </location>
    <ligand>
        <name>substrate</name>
    </ligand>
</feature>
<dbReference type="CDD" id="cd02012">
    <property type="entry name" value="TPP_TK"/>
    <property type="match status" value="1"/>
</dbReference>
<accession>E8U550</accession>
<evidence type="ECO:0000256" key="4">
    <source>
        <dbReference type="ARBA" id="ARBA00007131"/>
    </source>
</evidence>
<dbReference type="EMBL" id="CP002454">
    <property type="protein sequence ID" value="ADV66189.1"/>
    <property type="molecule type" value="Genomic_DNA"/>
</dbReference>
<evidence type="ECO:0000256" key="11">
    <source>
        <dbReference type="ARBA" id="ARBA00023052"/>
    </source>
</evidence>
<evidence type="ECO:0000256" key="17">
    <source>
        <dbReference type="PIRSR" id="PIRSR605478-4"/>
    </source>
</evidence>
<evidence type="ECO:0000313" key="21">
    <source>
        <dbReference type="EMBL" id="ADV66189.1"/>
    </source>
</evidence>
<organism evidence="21 22">
    <name type="scientific">Deinococcus maricopensis (strain DSM 21211 / LMG 22137 / NRRL B-23946 / LB-34)</name>
    <dbReference type="NCBI Taxonomy" id="709986"/>
    <lineage>
        <taxon>Bacteria</taxon>
        <taxon>Thermotogati</taxon>
        <taxon>Deinococcota</taxon>
        <taxon>Deinococci</taxon>
        <taxon>Deinococcales</taxon>
        <taxon>Deinococcaceae</taxon>
        <taxon>Deinococcus</taxon>
    </lineage>
</organism>
<feature type="binding site" evidence="16">
    <location>
        <position position="185"/>
    </location>
    <ligand>
        <name>thiamine diphosphate</name>
        <dbReference type="ChEBI" id="CHEBI:58937"/>
    </ligand>
</feature>
<dbReference type="PANTHER" id="PTHR43522:SF2">
    <property type="entry name" value="TRANSKETOLASE 1-RELATED"/>
    <property type="match status" value="1"/>
</dbReference>
<dbReference type="InterPro" id="IPR055152">
    <property type="entry name" value="Transketolase-like_C_2"/>
</dbReference>
<evidence type="ECO:0000256" key="15">
    <source>
        <dbReference type="PIRSR" id="PIRSR605478-2"/>
    </source>
</evidence>
<dbReference type="Pfam" id="PF00456">
    <property type="entry name" value="Transketolase_N"/>
    <property type="match status" value="1"/>
</dbReference>
<feature type="binding site" evidence="15">
    <location>
        <position position="464"/>
    </location>
    <ligand>
        <name>substrate</name>
    </ligand>
</feature>
<comment type="subunit">
    <text evidence="5 19">Homodimer.</text>
</comment>
<dbReference type="FunFam" id="3.40.50.970:FF:000045">
    <property type="entry name" value="Transketolase"/>
    <property type="match status" value="1"/>
</dbReference>
<dbReference type="Pfam" id="PF02779">
    <property type="entry name" value="Transket_pyr"/>
    <property type="match status" value="1"/>
</dbReference>
<keyword evidence="10 17" id="KW-0460">Magnesium</keyword>
<feature type="site" description="Important for catalytic activity" evidence="18">
    <location>
        <position position="259"/>
    </location>
</feature>
<proteinExistence type="inferred from homology"/>
<dbReference type="InterPro" id="IPR020826">
    <property type="entry name" value="Transketolase_BS"/>
</dbReference>
<comment type="catalytic activity">
    <reaction evidence="12 19">
        <text>D-sedoheptulose 7-phosphate + D-glyceraldehyde 3-phosphate = aldehydo-D-ribose 5-phosphate + D-xylulose 5-phosphate</text>
        <dbReference type="Rhea" id="RHEA:10508"/>
        <dbReference type="ChEBI" id="CHEBI:57483"/>
        <dbReference type="ChEBI" id="CHEBI:57737"/>
        <dbReference type="ChEBI" id="CHEBI:58273"/>
        <dbReference type="ChEBI" id="CHEBI:59776"/>
        <dbReference type="EC" id="2.2.1.1"/>
    </reaction>
</comment>
<evidence type="ECO:0000256" key="9">
    <source>
        <dbReference type="ARBA" id="ARBA00022837"/>
    </source>
</evidence>
<feature type="binding site" evidence="15">
    <location>
        <position position="468"/>
    </location>
    <ligand>
        <name>substrate</name>
    </ligand>
</feature>
<dbReference type="SMART" id="SM00861">
    <property type="entry name" value="Transket_pyr"/>
    <property type="match status" value="1"/>
</dbReference>
<dbReference type="InterPro" id="IPR005474">
    <property type="entry name" value="Transketolase_N"/>
</dbReference>
<comment type="cofactor">
    <cofactor evidence="19">
        <name>Mg(2+)</name>
        <dbReference type="ChEBI" id="CHEBI:18420"/>
    </cofactor>
    <cofactor evidence="19">
        <name>Ca(2+)</name>
        <dbReference type="ChEBI" id="CHEBI:29108"/>
    </cofactor>
    <cofactor evidence="19">
        <name>Mn(2+)</name>
        <dbReference type="ChEBI" id="CHEBI:29035"/>
    </cofactor>
    <cofactor evidence="19">
        <name>Co(2+)</name>
        <dbReference type="ChEBI" id="CHEBI:48828"/>
    </cofactor>
    <text evidence="19">Binds 1 Mg(2+) ion per subunit. Can also utilize other divalent metal cations, such as Ca(2+), Mn(2+) and Co(2+).</text>
</comment>
<dbReference type="KEGG" id="dmr:Deima_0530"/>
<feature type="binding site" evidence="15">
    <location>
        <position position="352"/>
    </location>
    <ligand>
        <name>substrate</name>
    </ligand>
</feature>
<evidence type="ECO:0000256" key="6">
    <source>
        <dbReference type="ARBA" id="ARBA00013152"/>
    </source>
</evidence>
<dbReference type="FunFam" id="3.40.50.920:FF:000003">
    <property type="entry name" value="Transketolase"/>
    <property type="match status" value="1"/>
</dbReference>
<protein>
    <recommendedName>
        <fullName evidence="6 13">Transketolase</fullName>
        <ecNumber evidence="6 13">2.2.1.1</ecNumber>
    </recommendedName>
</protein>
<feature type="binding site" evidence="17">
    <location>
        <position position="185"/>
    </location>
    <ligand>
        <name>Mg(2+)</name>
        <dbReference type="ChEBI" id="CHEBI:18420"/>
    </ligand>
</feature>
<evidence type="ECO:0000256" key="1">
    <source>
        <dbReference type="ARBA" id="ARBA00001913"/>
    </source>
</evidence>
<evidence type="ECO:0000259" key="20">
    <source>
        <dbReference type="SMART" id="SM00861"/>
    </source>
</evidence>
<feature type="binding site" evidence="15">
    <location>
        <position position="515"/>
    </location>
    <ligand>
        <name>substrate</name>
    </ligand>
</feature>
<dbReference type="InterPro" id="IPR005475">
    <property type="entry name" value="Transketolase-like_Pyr-bd"/>
</dbReference>
<dbReference type="SUPFAM" id="SSF52518">
    <property type="entry name" value="Thiamin diphosphate-binding fold (THDP-binding)"/>
    <property type="match status" value="2"/>
</dbReference>
<dbReference type="eggNOG" id="COG0021">
    <property type="taxonomic scope" value="Bacteria"/>
</dbReference>
<reference evidence="21 22" key="1">
    <citation type="journal article" date="2011" name="Stand. Genomic Sci.">
        <title>Complete genome sequence of Deinococcus maricopensis type strain (LB-34).</title>
        <authorList>
            <person name="Pukall R."/>
            <person name="Zeytun A."/>
            <person name="Lucas S."/>
            <person name="Lapidus A."/>
            <person name="Hammon N."/>
            <person name="Deshpande S."/>
            <person name="Nolan M."/>
            <person name="Cheng J.F."/>
            <person name="Pitluck S."/>
            <person name="Liolios K."/>
            <person name="Pagani I."/>
            <person name="Mikhailova N."/>
            <person name="Ivanova N."/>
            <person name="Mavromatis K."/>
            <person name="Pati A."/>
            <person name="Tapia R."/>
            <person name="Han C."/>
            <person name="Goodwin L."/>
            <person name="Chen A."/>
            <person name="Palaniappan K."/>
            <person name="Land M."/>
            <person name="Hauser L."/>
            <person name="Chang Y.J."/>
            <person name="Jeffries C.D."/>
            <person name="Brambilla E.M."/>
            <person name="Rohde M."/>
            <person name="Goker M."/>
            <person name="Detter J.C."/>
            <person name="Woyke T."/>
            <person name="Bristow J."/>
            <person name="Eisen J.A."/>
            <person name="Markowitz V."/>
            <person name="Hugenholtz P."/>
            <person name="Kyrpides N.C."/>
            <person name="Klenk H.P."/>
        </authorList>
    </citation>
    <scope>NUCLEOTIDE SEQUENCE [LARGE SCALE GENOMIC DNA]</scope>
    <source>
        <strain evidence="22">DSM 21211 / LMG 22137 / NRRL B-23946 / LB-34</strain>
    </source>
</reference>
<dbReference type="GO" id="GO:0005829">
    <property type="term" value="C:cytosol"/>
    <property type="evidence" value="ECO:0007669"/>
    <property type="project" value="TreeGrafter"/>
</dbReference>
<evidence type="ECO:0000256" key="12">
    <source>
        <dbReference type="ARBA" id="ARBA00049473"/>
    </source>
</evidence>
<dbReference type="InterPro" id="IPR029061">
    <property type="entry name" value="THDP-binding"/>
</dbReference>
<gene>
    <name evidence="21" type="ordered locus">Deima_0530</name>
</gene>
<dbReference type="FunFam" id="3.40.50.970:FF:000004">
    <property type="entry name" value="Transketolase"/>
    <property type="match status" value="1"/>
</dbReference>
<comment type="function">
    <text evidence="19">Catalyzes the transfer of a two-carbon ketol group from a ketose donor to an aldose acceptor, via a covalent intermediate with the cofactor thiamine pyrophosphate.</text>
</comment>
<feature type="domain" description="Transketolase-like pyrimidine-binding" evidence="20">
    <location>
        <begin position="349"/>
        <end position="520"/>
    </location>
</feature>
<dbReference type="SUPFAM" id="SSF52922">
    <property type="entry name" value="TK C-terminal domain-like"/>
    <property type="match status" value="1"/>
</dbReference>
<feature type="binding site" evidence="17">
    <location>
        <position position="155"/>
    </location>
    <ligand>
        <name>Mg(2+)</name>
        <dbReference type="ChEBI" id="CHEBI:18420"/>
    </ligand>
</feature>
<keyword evidence="7 19" id="KW-0808">Transferase</keyword>
<evidence type="ECO:0000256" key="16">
    <source>
        <dbReference type="PIRSR" id="PIRSR605478-3"/>
    </source>
</evidence>
<comment type="cofactor">
    <cofactor evidence="16">
        <name>thiamine diphosphate</name>
        <dbReference type="ChEBI" id="CHEBI:58937"/>
    </cofactor>
    <text evidence="16">Binds 1 thiamine pyrophosphate per subunit. During the reaction, the substrate forms a covalent intermediate with the cofactor.</text>
</comment>
<keyword evidence="22" id="KW-1185">Reference proteome</keyword>
<name>E8U550_DEIML</name>
<dbReference type="CDD" id="cd07033">
    <property type="entry name" value="TPP_PYR_DXS_TK_like"/>
    <property type="match status" value="1"/>
</dbReference>
<evidence type="ECO:0000256" key="18">
    <source>
        <dbReference type="PIRSR" id="PIRSR605478-5"/>
    </source>
</evidence>